<gene>
    <name evidence="2" type="ORF">PF001_g17222</name>
</gene>
<protein>
    <submittedName>
        <fullName evidence="2">Uncharacterized protein</fullName>
    </submittedName>
</protein>
<organism evidence="2 3">
    <name type="scientific">Phytophthora fragariae</name>
    <dbReference type="NCBI Taxonomy" id="53985"/>
    <lineage>
        <taxon>Eukaryota</taxon>
        <taxon>Sar</taxon>
        <taxon>Stramenopiles</taxon>
        <taxon>Oomycota</taxon>
        <taxon>Peronosporomycetes</taxon>
        <taxon>Peronosporales</taxon>
        <taxon>Peronosporaceae</taxon>
        <taxon>Phytophthora</taxon>
    </lineage>
</organism>
<reference evidence="2 3" key="1">
    <citation type="submission" date="2018-08" db="EMBL/GenBank/DDBJ databases">
        <title>Genomic investigation of the strawberry pathogen Phytophthora fragariae indicates pathogenicity is determined by transcriptional variation in three key races.</title>
        <authorList>
            <person name="Adams T.M."/>
            <person name="Armitage A.D."/>
            <person name="Sobczyk M.K."/>
            <person name="Bates H.J."/>
            <person name="Dunwell J.M."/>
            <person name="Nellist C.F."/>
            <person name="Harrison R.J."/>
        </authorList>
    </citation>
    <scope>NUCLEOTIDE SEQUENCE [LARGE SCALE GENOMIC DNA]</scope>
    <source>
        <strain evidence="2 3">A4</strain>
    </source>
</reference>
<dbReference type="AlphaFoldDB" id="A0A6A4D0N5"/>
<dbReference type="EMBL" id="QXGE01001231">
    <property type="protein sequence ID" value="KAE9295677.1"/>
    <property type="molecule type" value="Genomic_DNA"/>
</dbReference>
<feature type="compositionally biased region" description="Basic residues" evidence="1">
    <location>
        <begin position="60"/>
        <end position="75"/>
    </location>
</feature>
<accession>A0A6A4D0N5</accession>
<sequence length="99" mass="10632">MRVSSASAESFTRWLLAAVEIALRASVVMATRWSRMLAGKACAIATSAPPWLMQCSSPRHGQHPGRFGGRRRPARPSRGPTPTEPVCHGARGIRRGPSG</sequence>
<feature type="region of interest" description="Disordered" evidence="1">
    <location>
        <begin position="55"/>
        <end position="99"/>
    </location>
</feature>
<proteinExistence type="predicted"/>
<evidence type="ECO:0000313" key="3">
    <source>
        <dbReference type="Proteomes" id="UP000437068"/>
    </source>
</evidence>
<evidence type="ECO:0000256" key="1">
    <source>
        <dbReference type="SAM" id="MobiDB-lite"/>
    </source>
</evidence>
<evidence type="ECO:0000313" key="2">
    <source>
        <dbReference type="EMBL" id="KAE9295677.1"/>
    </source>
</evidence>
<comment type="caution">
    <text evidence="2">The sequence shown here is derived from an EMBL/GenBank/DDBJ whole genome shotgun (WGS) entry which is preliminary data.</text>
</comment>
<dbReference type="Proteomes" id="UP000437068">
    <property type="component" value="Unassembled WGS sequence"/>
</dbReference>
<name>A0A6A4D0N5_9STRA</name>